<sequence length="564" mass="63435">MIRELLVSVRYNEPGWQWSGSFIPDQLGDTLVKMRNYITGSSKVLRIEVQNVDVSIDNKIVGNGHGNLGTNLILLSDDDTGYVPYRIDNFSKEVPGERILGSYALDDVQDFVPVCLPLTTGKNERMLHLSVNAEGATKVLSIVDSTHHIPSVSHFGEKKKLVQKQEKFIDYTEKFSVFISYIGISLINSAPEEMVYACAKNITIDLLQSLDQQKFSVKLLSFQIDNQFRNSPYPVILSFDQEYRSNPTGSLNKDISAVTRSEGVLQVDGSFEPVFYLYASKWKKAESLLVSFENIFLRISDVRLEIEQQVMLSLFEFFRNVSSNLRGEVSQFSKSMLHPLANDPALEYFSPRTKPLHFSEYPFFDGLDGGSTLLPSVVPIGAPWQQVYLLARQQKKVYVELFDLAPIKLTVSFSTIPWVLKNPILTSGELLMHRGLLALGDIEGAQIHLKRLTIAHHMASWESIQEILIRHYSRQLFHEIYKGELGSLQYLLQLDCHTSFVLAMNNLFLTYLGLLLIHVPSLKPSASALNSGSALLLATRLLFTTPCNKIAPYKGAITRGSTSI</sequence>
<name>A0A5D3E4W1_CUCMM</name>
<evidence type="ECO:0000313" key="1">
    <source>
        <dbReference type="EMBL" id="TYK30611.1"/>
    </source>
</evidence>
<dbReference type="GO" id="GO:0006623">
    <property type="term" value="P:protein targeting to vacuole"/>
    <property type="evidence" value="ECO:0007669"/>
    <property type="project" value="TreeGrafter"/>
</dbReference>
<dbReference type="Proteomes" id="UP000321947">
    <property type="component" value="Unassembled WGS sequence"/>
</dbReference>
<comment type="caution">
    <text evidence="1">The sequence shown here is derived from an EMBL/GenBank/DDBJ whole genome shotgun (WGS) entry which is preliminary data.</text>
</comment>
<proteinExistence type="predicted"/>
<dbReference type="GO" id="GO:0045053">
    <property type="term" value="P:protein retention in Golgi apparatus"/>
    <property type="evidence" value="ECO:0007669"/>
    <property type="project" value="TreeGrafter"/>
</dbReference>
<evidence type="ECO:0000313" key="2">
    <source>
        <dbReference type="Proteomes" id="UP000321947"/>
    </source>
</evidence>
<organism evidence="1 2">
    <name type="scientific">Cucumis melo var. makuwa</name>
    <name type="common">Oriental melon</name>
    <dbReference type="NCBI Taxonomy" id="1194695"/>
    <lineage>
        <taxon>Eukaryota</taxon>
        <taxon>Viridiplantae</taxon>
        <taxon>Streptophyta</taxon>
        <taxon>Embryophyta</taxon>
        <taxon>Tracheophyta</taxon>
        <taxon>Spermatophyta</taxon>
        <taxon>Magnoliopsida</taxon>
        <taxon>eudicotyledons</taxon>
        <taxon>Gunneridae</taxon>
        <taxon>Pentapetalae</taxon>
        <taxon>rosids</taxon>
        <taxon>fabids</taxon>
        <taxon>Cucurbitales</taxon>
        <taxon>Cucurbitaceae</taxon>
        <taxon>Benincaseae</taxon>
        <taxon>Cucumis</taxon>
    </lineage>
</organism>
<accession>A0A5D3E4W1</accession>
<dbReference type="AlphaFoldDB" id="A0A5D3E4W1"/>
<reference evidence="1 2" key="1">
    <citation type="submission" date="2019-08" db="EMBL/GenBank/DDBJ databases">
        <title>Draft genome sequences of two oriental melons (Cucumis melo L. var makuwa).</title>
        <authorList>
            <person name="Kwon S.-Y."/>
        </authorList>
    </citation>
    <scope>NUCLEOTIDE SEQUENCE [LARGE SCALE GENOMIC DNA]</scope>
    <source>
        <strain evidence="2">cv. Chang Bougi</strain>
        <tissue evidence="1">Leaf</tissue>
    </source>
</reference>
<protein>
    <submittedName>
        <fullName evidence="1">Uncharacterized protein</fullName>
    </submittedName>
</protein>
<dbReference type="InterPro" id="IPR026847">
    <property type="entry name" value="VPS13"/>
</dbReference>
<dbReference type="PANTHER" id="PTHR16166:SF143">
    <property type="entry name" value="PROTEIN SORTING-ASSOCIATED PROTEIN, PUTATIVE (DUF1162)-RELATED"/>
    <property type="match status" value="1"/>
</dbReference>
<dbReference type="PANTHER" id="PTHR16166">
    <property type="entry name" value="VACUOLAR PROTEIN SORTING-ASSOCIATED PROTEIN VPS13"/>
    <property type="match status" value="1"/>
</dbReference>
<dbReference type="EMBL" id="SSTD01000331">
    <property type="protein sequence ID" value="TYK30611.1"/>
    <property type="molecule type" value="Genomic_DNA"/>
</dbReference>
<gene>
    <name evidence="1" type="ORF">E5676_scaffold84664G00230</name>
</gene>